<reference evidence="1" key="1">
    <citation type="journal article" date="2014" name="Genome Announc.">
        <title>Draft Genome Sequence of Clostridium straminisolvens Strain JCM 21531T, Isolated from a Cellulose-Degrading Bacterial Community.</title>
        <authorList>
            <person name="Yuki M."/>
            <person name="Oshima K."/>
            <person name="Suda W."/>
            <person name="Sakamoto M."/>
            <person name="Kitamura K."/>
            <person name="Iida T."/>
            <person name="Hattori M."/>
            <person name="Ohkuma M."/>
        </authorList>
    </citation>
    <scope>NUCLEOTIDE SEQUENCE [LARGE SCALE GENOMIC DNA]</scope>
    <source>
        <strain evidence="1">JCM 21531</strain>
    </source>
</reference>
<dbReference type="EMBL" id="BAVR01000077">
    <property type="protein sequence ID" value="GAE90568.1"/>
    <property type="molecule type" value="Genomic_DNA"/>
</dbReference>
<proteinExistence type="predicted"/>
<comment type="caution">
    <text evidence="1">The sequence shown here is derived from an EMBL/GenBank/DDBJ whole genome shotgun (WGS) entry which is preliminary data.</text>
</comment>
<evidence type="ECO:0000313" key="2">
    <source>
        <dbReference type="Proteomes" id="UP000019109"/>
    </source>
</evidence>
<organism evidence="1 2">
    <name type="scientific">Acetivibrio straminisolvens JCM 21531</name>
    <dbReference type="NCBI Taxonomy" id="1294263"/>
    <lineage>
        <taxon>Bacteria</taxon>
        <taxon>Bacillati</taxon>
        <taxon>Bacillota</taxon>
        <taxon>Clostridia</taxon>
        <taxon>Eubacteriales</taxon>
        <taxon>Oscillospiraceae</taxon>
        <taxon>Acetivibrio</taxon>
    </lineage>
</organism>
<sequence>MIKVDNLCACYGESIVLKDVSLKVQAGRVTCLLGRNGWVNQPYLKVLWGL</sequence>
<name>W4VCP6_9FIRM</name>
<evidence type="ECO:0000313" key="1">
    <source>
        <dbReference type="EMBL" id="GAE90568.1"/>
    </source>
</evidence>
<accession>W4VCP6</accession>
<dbReference type="STRING" id="1294263.JCM21531_4191"/>
<dbReference type="Proteomes" id="UP000019109">
    <property type="component" value="Unassembled WGS sequence"/>
</dbReference>
<dbReference type="SUPFAM" id="SSF52540">
    <property type="entry name" value="P-loop containing nucleoside triphosphate hydrolases"/>
    <property type="match status" value="1"/>
</dbReference>
<gene>
    <name evidence="1" type="ORF">JCM21531_4191</name>
</gene>
<protein>
    <submittedName>
        <fullName evidence="1">Urea ABC transporter</fullName>
    </submittedName>
</protein>
<dbReference type="InterPro" id="IPR027417">
    <property type="entry name" value="P-loop_NTPase"/>
</dbReference>
<dbReference type="Gene3D" id="3.40.50.300">
    <property type="entry name" value="P-loop containing nucleotide triphosphate hydrolases"/>
    <property type="match status" value="1"/>
</dbReference>
<dbReference type="AlphaFoldDB" id="W4VCP6"/>
<keyword evidence="2" id="KW-1185">Reference proteome</keyword>